<proteinExistence type="predicted"/>
<sequence length="268" mass="28860">MPGPDFFQTMMGRNFFEGTMPSIARNLATIAEALKRSNELLEQKPSTAEGQPRDAIPLNKLQRIAVSGYEDGTYSALRSVREFEGIGDTLILAIVRELEDADSTTCALNRLQGMAAQISQVVGAIESSAGQPPATAEWAPEKGVMTDAQFIARRGCHCPSCGSNDLSCQGHIEGEEATASQSVKCENCSATWVDTYSLSGYAELDGGIDLKSVQSIVDEVRSRAQTYRFAIGSEVQAREAVNKTCDQVDPSLSEAERTIAVKLLRAAD</sequence>
<dbReference type="GeneID" id="34794422"/>
<dbReference type="EMBL" id="CATZAZ010000011">
    <property type="protein sequence ID" value="CAJ0804573.1"/>
    <property type="molecule type" value="Genomic_DNA"/>
</dbReference>
<accession>A0AAD2F5T2</accession>
<dbReference type="AlphaFoldDB" id="A0AAD2F5T2"/>
<protein>
    <submittedName>
        <fullName evidence="1">Uncharacterized protein</fullName>
    </submittedName>
</protein>
<comment type="caution">
    <text evidence="1">The sequence shown here is derived from an EMBL/GenBank/DDBJ whole genome shotgun (WGS) entry which is preliminary data.</text>
</comment>
<evidence type="ECO:0000313" key="1">
    <source>
        <dbReference type="EMBL" id="CAJ0804573.1"/>
    </source>
</evidence>
<dbReference type="RefSeq" id="WP_052698657.1">
    <property type="nucleotide sequence ID" value="NZ_CATZAZ010000011.1"/>
</dbReference>
<organism evidence="1 2">
    <name type="scientific">Ralstonia thomasii</name>
    <dbReference type="NCBI Taxonomy" id="3058596"/>
    <lineage>
        <taxon>Bacteria</taxon>
        <taxon>Pseudomonadati</taxon>
        <taxon>Pseudomonadota</taxon>
        <taxon>Betaproteobacteria</taxon>
        <taxon>Burkholderiales</taxon>
        <taxon>Burkholderiaceae</taxon>
        <taxon>Ralstonia</taxon>
    </lineage>
</organism>
<dbReference type="Proteomes" id="UP001189756">
    <property type="component" value="Unassembled WGS sequence"/>
</dbReference>
<reference evidence="1" key="1">
    <citation type="submission" date="2023-07" db="EMBL/GenBank/DDBJ databases">
        <authorList>
            <person name="Peeters C."/>
        </authorList>
    </citation>
    <scope>NUCLEOTIDE SEQUENCE</scope>
    <source>
        <strain evidence="1">R-77560</strain>
    </source>
</reference>
<evidence type="ECO:0000313" key="2">
    <source>
        <dbReference type="Proteomes" id="UP001189756"/>
    </source>
</evidence>
<name>A0AAD2F5T2_9RALS</name>
<gene>
    <name evidence="1" type="ORF">R77560_04097</name>
</gene>